<proteinExistence type="predicted"/>
<accession>A0A413ZQX8</accession>
<dbReference type="Proteomes" id="UP000285305">
    <property type="component" value="Unassembled WGS sequence"/>
</dbReference>
<evidence type="ECO:0000313" key="2">
    <source>
        <dbReference type="Proteomes" id="UP000285305"/>
    </source>
</evidence>
<protein>
    <submittedName>
        <fullName evidence="1">Uncharacterized protein</fullName>
    </submittedName>
</protein>
<gene>
    <name evidence="1" type="ORF">DW853_09835</name>
</gene>
<dbReference type="PROSITE" id="PS51257">
    <property type="entry name" value="PROKAR_LIPOPROTEIN"/>
    <property type="match status" value="1"/>
</dbReference>
<dbReference type="EMBL" id="QSHQ01000016">
    <property type="protein sequence ID" value="RHC29217.1"/>
    <property type="molecule type" value="Genomic_DNA"/>
</dbReference>
<name>A0A413ZQX8_BACSE</name>
<comment type="caution">
    <text evidence="1">The sequence shown here is derived from an EMBL/GenBank/DDBJ whole genome shotgun (WGS) entry which is preliminary data.</text>
</comment>
<dbReference type="RefSeq" id="WP_117899567.1">
    <property type="nucleotide sequence ID" value="NZ_QSHQ01000016.1"/>
</dbReference>
<reference evidence="1 2" key="1">
    <citation type="submission" date="2018-08" db="EMBL/GenBank/DDBJ databases">
        <title>A genome reference for cultivated species of the human gut microbiota.</title>
        <authorList>
            <person name="Zou Y."/>
            <person name="Xue W."/>
            <person name="Luo G."/>
        </authorList>
    </citation>
    <scope>NUCLEOTIDE SEQUENCE [LARGE SCALE GENOMIC DNA]</scope>
    <source>
        <strain evidence="1 2">AM36-9BH</strain>
    </source>
</reference>
<organism evidence="1 2">
    <name type="scientific">Bacteroides stercoris</name>
    <dbReference type="NCBI Taxonomy" id="46506"/>
    <lineage>
        <taxon>Bacteria</taxon>
        <taxon>Pseudomonadati</taxon>
        <taxon>Bacteroidota</taxon>
        <taxon>Bacteroidia</taxon>
        <taxon>Bacteroidales</taxon>
        <taxon>Bacteroidaceae</taxon>
        <taxon>Bacteroides</taxon>
    </lineage>
</organism>
<sequence length="1428" mass="157007">MKLNILSWIILSLSVIGICSCQDEELLSVPGNYSLNSATRAAEETTSRLTLQENGYWKAKGRVPLVGAGRIVDNLSGPLVSVGSTGTEAQILVDTDLTNIFTPGSIVGAEALTNQLVSIRDLNYVYDGGQKAGFVCKNQTDGLLDLSVLKSFWIDTYLKGERQEQHVFTQATSVLDLGLGNISGGGENQTFLVEAEFSKPFDEIRIGVNGIELSAIQELGIYYAYVGENPIIPAVNNGDSYFNNQVTAPYEGSYIQSSLNKLINDKLTDGIEIGLVSALFQPHMSVNFGKDVPAGSEVGFYVTSGSLLDVGAGKTILITTYDANDKEVDRYSYTQVVELGLLGDGEFLFSLTTTKPCRRVRIEFLGLNLKLGVSVVHYAYVREKTTVDASSYFTVANATVYNPNYRFAEPVQGTVKYELIGGPNRSNAKIQKEKDGNGWLLTGMNITGNYTVKAIYTDEQGNVSEQVAVITRLKKKQTACDVHLVNTEKEPNIYRAYIPDQIGGIEIGGDIIEGDQSYIVDENTENYVAYKQGVSISLITNDALVGVERIDGKTINAEKQKIRVGFVINKSLDVLGASALQFLRIKLYKSGKEIYAGVGKENNGIDVSLIGSSKDKTRLSVDTELEFDKIELYSTGLLNLNLVGALHIYHAFWEMTDDCGDPGEECMQLISNANYGAVATTDTKGLAGIGGTVFNLGNMVDGNIDSHATLTRPVDAATDTEIKVTFNTIKANQEVGFILTGVTGLTNVDLIGIMQIKAYKDDNEITDNTTEGGLLGLKLAGSGQRKYISITPTSDFNELRLIIGKGVGALTNYLINGVYLRPDYDGDGVMDCITDELSTEITNLYVEPEDICIGGEAAFRVDGGEEGVTYTLEFIDKHNGAKSHRGDVTINSSGYLEFTDPGFFVSLPVGEYYVSVLHSGKIILNKIGSLIIHPQETTWKKDALSTDWNDWNNWDRGTPWECTNVILPSAASRYPVLKAGAEKAYCCQHIHFEPNAELVGQTYLKYTTAFVDAKLTGDSYQLMSAPLRSMVTGDMFVQEESRREGWNDWRNTIDVESGLHPNYFTPIINAEKNDVSDYVEHRIEPVIYQRFFSKSVVNAVVTRATNSDDAAIRHTDWSRSFNAVGTRYESGQGFALKIKDGVENMEYIFHFPKSHTRYHYYDIQGNPVGNMTESVTRTQVGKLMVDNQDRMPRSIPLERQSEGTEFLLGNPFMAHINIRKFLNENSNVISDIQIYRNGSYVTVKADGTSSAINVPVLIKPMEAVFITAKNRVSDITVTLSEDMITQAAGSNVRKASNALSRIYLNARRNNQISSCVVLQSVSAQDGYRSGEDAFLLIESEAKPEVAVYTAADGEALSIQCVHSASRIPVGFFMKSEGRVELSFQTQGNDWDGWRFVDSQTGKRYSLTENITLDDVASGSGRFYLEKED</sequence>
<evidence type="ECO:0000313" key="1">
    <source>
        <dbReference type="EMBL" id="RHC29217.1"/>
    </source>
</evidence>